<reference evidence="2 3" key="1">
    <citation type="journal article" date="2023" name="Hortic Res">
        <title>Pangenome of water caltrop reveals structural variations and asymmetric subgenome divergence after allopolyploidization.</title>
        <authorList>
            <person name="Zhang X."/>
            <person name="Chen Y."/>
            <person name="Wang L."/>
            <person name="Yuan Y."/>
            <person name="Fang M."/>
            <person name="Shi L."/>
            <person name="Lu R."/>
            <person name="Comes H.P."/>
            <person name="Ma Y."/>
            <person name="Chen Y."/>
            <person name="Huang G."/>
            <person name="Zhou Y."/>
            <person name="Zheng Z."/>
            <person name="Qiu Y."/>
        </authorList>
    </citation>
    <scope>NUCLEOTIDE SEQUENCE [LARGE SCALE GENOMIC DNA]</scope>
    <source>
        <tissue evidence="2">Roots</tissue>
    </source>
</reference>
<comment type="caution">
    <text evidence="2">The sequence shown here is derived from an EMBL/GenBank/DDBJ whole genome shotgun (WGS) entry which is preliminary data.</text>
</comment>
<sequence>MGLEMELDFGNSYPMDQGPKTIIFPRDGHHRPSTSKRNSNSCAKPVHRDDLLKLSEEFLEIDLSQFQSVSCRSIPSRSSALKGEIEPKWNSEYLRSREIQKNKNRGTSECKKIHMRNAGMIEGRKKIEISRDNSTASCASILDSLCSSDEGSPRKRSTSAVNLISSEVSVNNPFAEIADNSDRVLKENADFLCDEIISRGNDSNAIGEKGMDCTFPKFLSAKLERSHSPSSIESGRMSLKAGFHPNKKMFDPSKKLKSLQNLSVYSQKRKELRMAEKVTAVRHGTTSHNDVSSMEKNFEPEMGVPEIKCATSSLANSPIHLHGVLKLGEKDKQGDRHIEFLVKRTEDVLLAKKWKDNNSRSAFNCIYYFHTLKSQKVGTKMGMKSMEKDSAVVGKMQFSCYLHSDIKSNGMLDNSLVMESVLYDISQARRNMAQDRSSFLSEIRSPQGSSSVKSGDLGSASSFPWRSNDGNSELEIAATVIEIPCQKTEKLSRNGSEEKVIVVIPSGSHGLPKSDSPLPGIGPSSLLERWRSGGSCDCGGWDMGCPLTVLGCPVTGWLKDQKCLDRMNHWPLELHTQGSKEVNPTLTMTCINEGHYSVYFHARLSTLQAFSICVAMFHGAKAYASSAQDSKDLSQCISLKTLFEEEVKSLFSAVTKEKRAPKNVEDGHTSYMINPPFSPIARV</sequence>
<name>A0AAN7JWJ5_9MYRT</name>
<dbReference type="InterPro" id="IPR021916">
    <property type="entry name" value="DUF3527"/>
</dbReference>
<protein>
    <submittedName>
        <fullName evidence="2">Uncharacterized protein</fullName>
    </submittedName>
</protein>
<proteinExistence type="predicted"/>
<feature type="region of interest" description="Disordered" evidence="1">
    <location>
        <begin position="437"/>
        <end position="466"/>
    </location>
</feature>
<dbReference type="EMBL" id="JAXIOK010000016">
    <property type="protein sequence ID" value="KAK4752198.1"/>
    <property type="molecule type" value="Genomic_DNA"/>
</dbReference>
<evidence type="ECO:0000313" key="2">
    <source>
        <dbReference type="EMBL" id="KAK4752198.1"/>
    </source>
</evidence>
<dbReference type="AlphaFoldDB" id="A0AAN7JWJ5"/>
<keyword evidence="3" id="KW-1185">Reference proteome</keyword>
<feature type="region of interest" description="Disordered" evidence="1">
    <location>
        <begin position="23"/>
        <end position="44"/>
    </location>
</feature>
<organism evidence="2 3">
    <name type="scientific">Trapa incisa</name>
    <dbReference type="NCBI Taxonomy" id="236973"/>
    <lineage>
        <taxon>Eukaryota</taxon>
        <taxon>Viridiplantae</taxon>
        <taxon>Streptophyta</taxon>
        <taxon>Embryophyta</taxon>
        <taxon>Tracheophyta</taxon>
        <taxon>Spermatophyta</taxon>
        <taxon>Magnoliopsida</taxon>
        <taxon>eudicotyledons</taxon>
        <taxon>Gunneridae</taxon>
        <taxon>Pentapetalae</taxon>
        <taxon>rosids</taxon>
        <taxon>malvids</taxon>
        <taxon>Myrtales</taxon>
        <taxon>Lythraceae</taxon>
        <taxon>Trapa</taxon>
    </lineage>
</organism>
<evidence type="ECO:0000256" key="1">
    <source>
        <dbReference type="SAM" id="MobiDB-lite"/>
    </source>
</evidence>
<dbReference type="Proteomes" id="UP001345219">
    <property type="component" value="Chromosome 16"/>
</dbReference>
<dbReference type="Pfam" id="PF12043">
    <property type="entry name" value="DUF3527"/>
    <property type="match status" value="2"/>
</dbReference>
<accession>A0AAN7JWJ5</accession>
<dbReference type="PANTHER" id="PTHR31390">
    <property type="entry name" value="EXPRESSED PROTEIN"/>
    <property type="match status" value="1"/>
</dbReference>
<dbReference type="PANTHER" id="PTHR31390:SF0">
    <property type="entry name" value="DOMAIN PROTEIN, PUTATIVE (DUF3527)-RELATED"/>
    <property type="match status" value="1"/>
</dbReference>
<evidence type="ECO:0000313" key="3">
    <source>
        <dbReference type="Proteomes" id="UP001345219"/>
    </source>
</evidence>
<gene>
    <name evidence="2" type="ORF">SAY87_020996</name>
</gene>